<evidence type="ECO:0000256" key="8">
    <source>
        <dbReference type="ARBA" id="ARBA00022801"/>
    </source>
</evidence>
<dbReference type="InterPro" id="IPR015797">
    <property type="entry name" value="NUDIX_hydrolase-like_dom_sf"/>
</dbReference>
<accession>A0A6N7WH85</accession>
<dbReference type="CDD" id="cd00056">
    <property type="entry name" value="ENDO3c"/>
    <property type="match status" value="1"/>
</dbReference>
<dbReference type="InterPro" id="IPR023170">
    <property type="entry name" value="HhH_base_excis_C"/>
</dbReference>
<dbReference type="InterPro" id="IPR011257">
    <property type="entry name" value="DNA_glycosylase"/>
</dbReference>
<dbReference type="InterPro" id="IPR041465">
    <property type="entry name" value="SfsA_N"/>
</dbReference>
<dbReference type="PANTHER" id="PTHR42944:SF1">
    <property type="entry name" value="ADENINE DNA GLYCOSYLASE"/>
    <property type="match status" value="1"/>
</dbReference>
<dbReference type="InterPro" id="IPR044298">
    <property type="entry name" value="MIG/MutY"/>
</dbReference>
<evidence type="ECO:0000256" key="9">
    <source>
        <dbReference type="ARBA" id="ARBA00023004"/>
    </source>
</evidence>
<dbReference type="GeneID" id="86053899"/>
<comment type="caution">
    <text evidence="15">The sequence shown here is derived from an EMBL/GenBank/DDBJ whole genome shotgun (WGS) entry which is preliminary data.</text>
</comment>
<dbReference type="Pfam" id="PF00730">
    <property type="entry name" value="HhH-GPD"/>
    <property type="match status" value="1"/>
</dbReference>
<dbReference type="RefSeq" id="WP_154464872.1">
    <property type="nucleotide sequence ID" value="NZ_JAXDZL010000079.1"/>
</dbReference>
<dbReference type="FunFam" id="2.40.50.580:FF:000002">
    <property type="entry name" value="Sugar fermentation stimulation protein homolog"/>
    <property type="match status" value="1"/>
</dbReference>
<dbReference type="InterPro" id="IPR004036">
    <property type="entry name" value="Endonuclease-III-like_CS2"/>
</dbReference>
<sequence length="619" mass="69706">MKYKDIVKGTFIERPNRFIAYVEIDGRQEKVHVKNTGRCRELLQKGVTVYLEKSGNPERKTDYDLVAVEKGGLLVNMDSAAPNLAAGEWLASGGLLAPVKLIKPECTYGNSRFDFYVESEAVKMWLEVKGVTLETQRKALFPDAPSLRALKHVEELIQAKENGYEAGILFVVQMEGIRRFTPNWETQPAFAQALERAQEAGVAIYARGCHVTQDSMEISYEIPVVLKPEAKKQECFIQTAKGRSMADRPAVCEADNNENLCDIAQPLLKWYDGHRRVLPWRENPAPYRVWVSEIMLQQTRVEAVKPYFERFMEALPGIPELAQAPEDKLLKLWEGLGYYNRARNLQKAAQAIMAEYGGRMPDSREELLKLPGIGSYTAGAVASIAYGRAVPAVDGNVLRVISRYRADGRDMLNDKVRKSVEEDLKEVMPKDRPGDFNQALMELGAVVCIPNGAPKCGECPWESSCKAHIEGRETEFPKKAAKKARSIEKKTILVIQDAMRAAIRKRPAKGMLAGMYEFPSEEGHLSQEEVLALLKEKGLHPLRIQKLPDSRHVFTHKEWDMIGYAVRVDELEPVGGTQEGLLFIKPSLTEKEYPIPSAYAAYTGYLQIRLGNDKFEEKK</sequence>
<protein>
    <recommendedName>
        <fullName evidence="13">Sugar fermentation stimulation protein homolog</fullName>
    </recommendedName>
</protein>
<reference evidence="15 16" key="1">
    <citation type="submission" date="2019-08" db="EMBL/GenBank/DDBJ databases">
        <title>In-depth cultivation of the pig gut microbiome towards novel bacterial diversity and tailored functional studies.</title>
        <authorList>
            <person name="Wylensek D."/>
            <person name="Hitch T.C.A."/>
            <person name="Clavel T."/>
        </authorList>
    </citation>
    <scope>NUCLEOTIDE SEQUENCE [LARGE SCALE GENOMIC DNA]</scope>
    <source>
        <strain evidence="15 16">WCA-389-WT-23B</strain>
    </source>
</reference>
<keyword evidence="9" id="KW-0408">Iron</keyword>
<keyword evidence="11" id="KW-0234">DNA repair</keyword>
<dbReference type="InterPro" id="IPR003265">
    <property type="entry name" value="HhH-GPD_domain"/>
</dbReference>
<dbReference type="Gene3D" id="1.10.1670.10">
    <property type="entry name" value="Helix-hairpin-Helix base-excision DNA repair enzymes (C-terminal)"/>
    <property type="match status" value="1"/>
</dbReference>
<dbReference type="GO" id="GO:0000701">
    <property type="term" value="F:purine-specific mismatch base pair DNA N-glycosylase activity"/>
    <property type="evidence" value="ECO:0007669"/>
    <property type="project" value="UniProtKB-EC"/>
</dbReference>
<evidence type="ECO:0000256" key="1">
    <source>
        <dbReference type="ARBA" id="ARBA00000843"/>
    </source>
</evidence>
<evidence type="ECO:0000256" key="6">
    <source>
        <dbReference type="ARBA" id="ARBA00022723"/>
    </source>
</evidence>
<evidence type="ECO:0000256" key="4">
    <source>
        <dbReference type="ARBA" id="ARBA00008343"/>
    </source>
</evidence>
<dbReference type="InterPro" id="IPR029119">
    <property type="entry name" value="MutY_C"/>
</dbReference>
<dbReference type="InterPro" id="IPR005760">
    <property type="entry name" value="A/G_AdeGlyc_MutY"/>
</dbReference>
<dbReference type="GO" id="GO:0032357">
    <property type="term" value="F:oxidized purine DNA binding"/>
    <property type="evidence" value="ECO:0007669"/>
    <property type="project" value="TreeGrafter"/>
</dbReference>
<comment type="cofactor">
    <cofactor evidence="2">
        <name>[4Fe-4S] cluster</name>
        <dbReference type="ChEBI" id="CHEBI:49883"/>
    </cofactor>
</comment>
<keyword evidence="5" id="KW-0004">4Fe-4S</keyword>
<dbReference type="NCBIfam" id="TIGR01084">
    <property type="entry name" value="mutY"/>
    <property type="match status" value="1"/>
</dbReference>
<evidence type="ECO:0000259" key="14">
    <source>
        <dbReference type="SMART" id="SM00478"/>
    </source>
</evidence>
<keyword evidence="8" id="KW-0378">Hydrolase</keyword>
<dbReference type="SMART" id="SM00478">
    <property type="entry name" value="ENDO3c"/>
    <property type="match status" value="1"/>
</dbReference>
<dbReference type="GO" id="GO:0034039">
    <property type="term" value="F:8-oxo-7,8-dihydroguanine DNA N-glycosylase activity"/>
    <property type="evidence" value="ECO:0007669"/>
    <property type="project" value="TreeGrafter"/>
</dbReference>
<dbReference type="GO" id="GO:0006298">
    <property type="term" value="P:mismatch repair"/>
    <property type="evidence" value="ECO:0007669"/>
    <property type="project" value="TreeGrafter"/>
</dbReference>
<dbReference type="SUPFAM" id="SSF48150">
    <property type="entry name" value="DNA-glycosylase"/>
    <property type="match status" value="1"/>
</dbReference>
<dbReference type="Pfam" id="PF03749">
    <property type="entry name" value="SfsA"/>
    <property type="match status" value="1"/>
</dbReference>
<dbReference type="InterPro" id="IPR000445">
    <property type="entry name" value="HhH_motif"/>
</dbReference>
<evidence type="ECO:0000256" key="12">
    <source>
        <dbReference type="ARBA" id="ARBA00023295"/>
    </source>
</evidence>
<feature type="domain" description="HhH-GPD" evidence="14">
    <location>
        <begin position="295"/>
        <end position="446"/>
    </location>
</feature>
<evidence type="ECO:0000256" key="13">
    <source>
        <dbReference type="HAMAP-Rule" id="MF_00095"/>
    </source>
</evidence>
<dbReference type="HAMAP" id="MF_00095">
    <property type="entry name" value="SfsA"/>
    <property type="match status" value="1"/>
</dbReference>
<keyword evidence="6" id="KW-0479">Metal-binding</keyword>
<evidence type="ECO:0000256" key="11">
    <source>
        <dbReference type="ARBA" id="ARBA00023204"/>
    </source>
</evidence>
<comment type="catalytic activity">
    <reaction evidence="1">
        <text>Hydrolyzes free adenine bases from 7,8-dihydro-8-oxoguanine:adenine mismatched double-stranded DNA, leaving an apurinic site.</text>
        <dbReference type="EC" id="3.2.2.31"/>
    </reaction>
</comment>
<dbReference type="GO" id="GO:0035485">
    <property type="term" value="F:adenine/guanine mispair binding"/>
    <property type="evidence" value="ECO:0007669"/>
    <property type="project" value="TreeGrafter"/>
</dbReference>
<dbReference type="SUPFAM" id="SSF55811">
    <property type="entry name" value="Nudix"/>
    <property type="match status" value="1"/>
</dbReference>
<dbReference type="EMBL" id="VUMI01000018">
    <property type="protein sequence ID" value="MSS89115.1"/>
    <property type="molecule type" value="Genomic_DNA"/>
</dbReference>
<dbReference type="InterPro" id="IPR040452">
    <property type="entry name" value="SfsA_C"/>
</dbReference>
<keyword evidence="12" id="KW-0326">Glycosidase</keyword>
<evidence type="ECO:0000256" key="10">
    <source>
        <dbReference type="ARBA" id="ARBA00023014"/>
    </source>
</evidence>
<dbReference type="NCBIfam" id="TIGR00230">
    <property type="entry name" value="sfsA"/>
    <property type="match status" value="1"/>
</dbReference>
<dbReference type="Gene3D" id="2.40.50.580">
    <property type="match status" value="1"/>
</dbReference>
<dbReference type="GO" id="GO:0046872">
    <property type="term" value="F:metal ion binding"/>
    <property type="evidence" value="ECO:0007669"/>
    <property type="project" value="UniProtKB-KW"/>
</dbReference>
<dbReference type="Pfam" id="PF17746">
    <property type="entry name" value="SfsA_N"/>
    <property type="match status" value="1"/>
</dbReference>
<name>A0A6N7WH85_9FIRM</name>
<evidence type="ECO:0000256" key="7">
    <source>
        <dbReference type="ARBA" id="ARBA00022763"/>
    </source>
</evidence>
<comment type="similarity">
    <text evidence="4">Belongs to the Nth/MutY family.</text>
</comment>
<comment type="similarity">
    <text evidence="13">Belongs to the SfsA family.</text>
</comment>
<dbReference type="GO" id="GO:0006284">
    <property type="term" value="P:base-excision repair"/>
    <property type="evidence" value="ECO:0007669"/>
    <property type="project" value="InterPro"/>
</dbReference>
<dbReference type="CDD" id="cd03431">
    <property type="entry name" value="NUDIX_DNA_Glycosylase_C-MutY"/>
    <property type="match status" value="1"/>
</dbReference>
<evidence type="ECO:0000313" key="15">
    <source>
        <dbReference type="EMBL" id="MSS89115.1"/>
    </source>
</evidence>
<keyword evidence="7" id="KW-0227">DNA damage</keyword>
<organism evidence="15 16">
    <name type="scientific">Eisenbergiella porci</name>
    <dbReference type="NCBI Taxonomy" id="2652274"/>
    <lineage>
        <taxon>Bacteria</taxon>
        <taxon>Bacillati</taxon>
        <taxon>Bacillota</taxon>
        <taxon>Clostridia</taxon>
        <taxon>Lachnospirales</taxon>
        <taxon>Lachnospiraceae</taxon>
        <taxon>Eisenbergiella</taxon>
    </lineage>
</organism>
<dbReference type="AlphaFoldDB" id="A0A6N7WH85"/>
<dbReference type="FunFam" id="1.10.340.30:FF:000002">
    <property type="entry name" value="Adenine DNA glycosylase"/>
    <property type="match status" value="1"/>
</dbReference>
<dbReference type="Proteomes" id="UP000436047">
    <property type="component" value="Unassembled WGS sequence"/>
</dbReference>
<keyword evidence="10" id="KW-0411">Iron-sulfur</keyword>
<dbReference type="InterPro" id="IPR005224">
    <property type="entry name" value="SfsA"/>
</dbReference>
<dbReference type="PROSITE" id="PS01155">
    <property type="entry name" value="ENDONUCLEASE_III_2"/>
    <property type="match status" value="1"/>
</dbReference>
<dbReference type="PANTHER" id="PTHR42944">
    <property type="entry name" value="ADENINE DNA GLYCOSYLASE"/>
    <property type="match status" value="1"/>
</dbReference>
<evidence type="ECO:0000256" key="3">
    <source>
        <dbReference type="ARBA" id="ARBA00002933"/>
    </source>
</evidence>
<dbReference type="Pfam" id="PF00633">
    <property type="entry name" value="HHH"/>
    <property type="match status" value="1"/>
</dbReference>
<dbReference type="Gene3D" id="3.90.79.10">
    <property type="entry name" value="Nucleoside Triphosphate Pyrophosphohydrolase"/>
    <property type="match status" value="1"/>
</dbReference>
<evidence type="ECO:0000256" key="2">
    <source>
        <dbReference type="ARBA" id="ARBA00001966"/>
    </source>
</evidence>
<comment type="function">
    <text evidence="3">Adenine glycosylase active on G-A mispairs. MutY also corrects error-prone DNA synthesis past GO lesions which are due to the oxidatively damaged form of guanine: 7,8-dihydro-8-oxoguanine (8-oxo-dGTP).</text>
</comment>
<dbReference type="Pfam" id="PF14815">
    <property type="entry name" value="NUDIX_4"/>
    <property type="match status" value="1"/>
</dbReference>
<gene>
    <name evidence="15" type="primary">mutY</name>
    <name evidence="13" type="synonym">sfsA</name>
    <name evidence="15" type="ORF">FYJ45_12625</name>
</gene>
<dbReference type="GO" id="GO:0051539">
    <property type="term" value="F:4 iron, 4 sulfur cluster binding"/>
    <property type="evidence" value="ECO:0007669"/>
    <property type="project" value="UniProtKB-KW"/>
</dbReference>
<dbReference type="Gene3D" id="3.40.1350.60">
    <property type="match status" value="1"/>
</dbReference>
<proteinExistence type="inferred from homology"/>
<dbReference type="Gene3D" id="1.10.340.30">
    <property type="entry name" value="Hypothetical protein, domain 2"/>
    <property type="match status" value="1"/>
</dbReference>
<keyword evidence="16" id="KW-1185">Reference proteome</keyword>
<evidence type="ECO:0000313" key="16">
    <source>
        <dbReference type="Proteomes" id="UP000436047"/>
    </source>
</evidence>
<dbReference type="CDD" id="cd22359">
    <property type="entry name" value="SfsA-like_bacterial"/>
    <property type="match status" value="1"/>
</dbReference>
<evidence type="ECO:0000256" key="5">
    <source>
        <dbReference type="ARBA" id="ARBA00022485"/>
    </source>
</evidence>